<reference evidence="2" key="1">
    <citation type="submission" date="2019-10" db="EMBL/GenBank/DDBJ databases">
        <authorList>
            <person name="Zhang R."/>
            <person name="Pan Y."/>
            <person name="Wang J."/>
            <person name="Ma R."/>
            <person name="Yu S."/>
        </authorList>
    </citation>
    <scope>NUCLEOTIDE SEQUENCE</scope>
    <source>
        <strain evidence="2">LA-IB0</strain>
        <tissue evidence="2">Leaf</tissue>
    </source>
</reference>
<dbReference type="Pfam" id="PF03732">
    <property type="entry name" value="Retrotrans_gag"/>
    <property type="match status" value="1"/>
</dbReference>
<dbReference type="AlphaFoldDB" id="A0AAV6W8M4"/>
<name>A0AAV6W8M4_9LAMI</name>
<dbReference type="Proteomes" id="UP000826271">
    <property type="component" value="Unassembled WGS sequence"/>
</dbReference>
<dbReference type="Gene3D" id="2.40.70.10">
    <property type="entry name" value="Acid Proteases"/>
    <property type="match status" value="1"/>
</dbReference>
<evidence type="ECO:0000313" key="3">
    <source>
        <dbReference type="Proteomes" id="UP000826271"/>
    </source>
</evidence>
<comment type="caution">
    <text evidence="2">The sequence shown here is derived from an EMBL/GenBank/DDBJ whole genome shotgun (WGS) entry which is preliminary data.</text>
</comment>
<proteinExistence type="predicted"/>
<organism evidence="2 3">
    <name type="scientific">Buddleja alternifolia</name>
    <dbReference type="NCBI Taxonomy" id="168488"/>
    <lineage>
        <taxon>Eukaryota</taxon>
        <taxon>Viridiplantae</taxon>
        <taxon>Streptophyta</taxon>
        <taxon>Embryophyta</taxon>
        <taxon>Tracheophyta</taxon>
        <taxon>Spermatophyta</taxon>
        <taxon>Magnoliopsida</taxon>
        <taxon>eudicotyledons</taxon>
        <taxon>Gunneridae</taxon>
        <taxon>Pentapetalae</taxon>
        <taxon>asterids</taxon>
        <taxon>lamiids</taxon>
        <taxon>Lamiales</taxon>
        <taxon>Scrophulariaceae</taxon>
        <taxon>Buddlejeae</taxon>
        <taxon>Buddleja</taxon>
    </lineage>
</organism>
<dbReference type="InterPro" id="IPR005162">
    <property type="entry name" value="Retrotrans_gag_dom"/>
</dbReference>
<dbReference type="EMBL" id="WHWC01000016">
    <property type="protein sequence ID" value="KAG8367048.1"/>
    <property type="molecule type" value="Genomic_DNA"/>
</dbReference>
<feature type="domain" description="Retrotransposon gag" evidence="1">
    <location>
        <begin position="45"/>
        <end position="136"/>
    </location>
</feature>
<protein>
    <recommendedName>
        <fullName evidence="1">Retrotransposon gag domain-containing protein</fullName>
    </recommendedName>
</protein>
<evidence type="ECO:0000313" key="2">
    <source>
        <dbReference type="EMBL" id="KAG8367048.1"/>
    </source>
</evidence>
<dbReference type="Pfam" id="PF08284">
    <property type="entry name" value="RVP_2"/>
    <property type="match status" value="1"/>
</dbReference>
<dbReference type="InterPro" id="IPR016197">
    <property type="entry name" value="Chromo-like_dom_sf"/>
</dbReference>
<evidence type="ECO:0000259" key="1">
    <source>
        <dbReference type="Pfam" id="PF03732"/>
    </source>
</evidence>
<keyword evidence="3" id="KW-1185">Reference proteome</keyword>
<gene>
    <name evidence="2" type="ORF">BUALT_Bualt16G0031900</name>
</gene>
<accession>A0AAV6W8M4</accession>
<dbReference type="SUPFAM" id="SSF54160">
    <property type="entry name" value="Chromo domain-like"/>
    <property type="match status" value="1"/>
</dbReference>
<dbReference type="InterPro" id="IPR021109">
    <property type="entry name" value="Peptidase_aspartic_dom_sf"/>
</dbReference>
<sequence>MVKTTRSNSELRKEVDTRHESIDELKSLMATFFEVDETPPLSKVKLASVYLEGKVLQCHQMYMKGRLTREIPNWEEYIRALTDRFGALVYDDPMSELVNLKQVGKIQQYLNRLDEIVNCLDLPDQYALSGFLGSLKNELSDDSEVDEDKEGGRKLTESNISMHAITGIHDFKTMRVTGVTKRKPIHILIDIGGTHNFIDLIAAKRLGYKLEPMTPFVVSIDDGNKIHSSFLCRSFTWKMQGVKFTADLMTIPLGGCDMVLGIQWLITFGDINWNFSQLKMDFMTENKKKKKGTAPTSDNVPVMLTNHGYLVMEPETVLERRIVQRHGRPATQWLVKQFNYPVEDSTWEFLHELRQPFPSFNP</sequence>
<dbReference type="CDD" id="cd00303">
    <property type="entry name" value="retropepsin_like"/>
    <property type="match status" value="1"/>
</dbReference>